<protein>
    <recommendedName>
        <fullName evidence="2">Protein kinase domain-containing protein</fullName>
    </recommendedName>
</protein>
<comment type="caution">
    <text evidence="3">The sequence shown here is derived from an EMBL/GenBank/DDBJ whole genome shotgun (WGS) entry which is preliminary data.</text>
</comment>
<dbReference type="CDD" id="cd00180">
    <property type="entry name" value="PKc"/>
    <property type="match status" value="1"/>
</dbReference>
<dbReference type="Proteomes" id="UP000271974">
    <property type="component" value="Unassembled WGS sequence"/>
</dbReference>
<dbReference type="Pfam" id="PF00069">
    <property type="entry name" value="Pkinase"/>
    <property type="match status" value="1"/>
</dbReference>
<dbReference type="PANTHER" id="PTHR44167">
    <property type="entry name" value="OVARIAN-SPECIFIC SERINE/THREONINE-PROTEIN KINASE LOK-RELATED"/>
    <property type="match status" value="1"/>
</dbReference>
<sequence>MASANPHETYGLHLQVDYFELFEFRVESHLGSGRSGDVYLACSERHEGITRAVKKASTKAEDLLVRGVSLQELKQKFYREVEILQSINFPCILRGVNLIVCPDYLAITMDYCERGPLSEGLSRVDNAKTYIISLYLIRALDYLHYHRIAHGDIKPSKILFAGFRENIRPVLAGFSAAFRLPQNSNMVRAYGQTPCYVAPEARRKSESVDALKCESFAMGTVMLCMALRTAPPPETDSYADVIKGLPGLCDGMRALMHGMVQDDPANRISISEANKLISCIDVEECRAAQVPINTANNEAVGRCHYTIPQAFFHIMCLD</sequence>
<dbReference type="GO" id="GO:0004674">
    <property type="term" value="F:protein serine/threonine kinase activity"/>
    <property type="evidence" value="ECO:0007669"/>
    <property type="project" value="TreeGrafter"/>
</dbReference>
<dbReference type="Gene3D" id="1.10.510.10">
    <property type="entry name" value="Transferase(Phosphotransferase) domain 1"/>
    <property type="match status" value="1"/>
</dbReference>
<feature type="domain" description="Protein kinase" evidence="2">
    <location>
        <begin position="24"/>
        <end position="277"/>
    </location>
</feature>
<keyword evidence="1" id="KW-0067">ATP-binding</keyword>
<dbReference type="STRING" id="188477.A0A433U6X2"/>
<dbReference type="OrthoDB" id="2722301at2759"/>
<evidence type="ECO:0000313" key="3">
    <source>
        <dbReference type="EMBL" id="RUS89563.1"/>
    </source>
</evidence>
<feature type="binding site" evidence="1">
    <location>
        <position position="55"/>
    </location>
    <ligand>
        <name>ATP</name>
        <dbReference type="ChEBI" id="CHEBI:30616"/>
    </ligand>
</feature>
<dbReference type="InterPro" id="IPR011009">
    <property type="entry name" value="Kinase-like_dom_sf"/>
</dbReference>
<dbReference type="PROSITE" id="PS50011">
    <property type="entry name" value="PROTEIN_KINASE_DOM"/>
    <property type="match status" value="1"/>
</dbReference>
<reference evidence="3 4" key="1">
    <citation type="submission" date="2019-01" db="EMBL/GenBank/DDBJ databases">
        <title>A draft genome assembly of the solar-powered sea slug Elysia chlorotica.</title>
        <authorList>
            <person name="Cai H."/>
            <person name="Li Q."/>
            <person name="Fang X."/>
            <person name="Li J."/>
            <person name="Curtis N.E."/>
            <person name="Altenburger A."/>
            <person name="Shibata T."/>
            <person name="Feng M."/>
            <person name="Maeda T."/>
            <person name="Schwartz J.A."/>
            <person name="Shigenobu S."/>
            <person name="Lundholm N."/>
            <person name="Nishiyama T."/>
            <person name="Yang H."/>
            <person name="Hasebe M."/>
            <person name="Li S."/>
            <person name="Pierce S.K."/>
            <person name="Wang J."/>
        </authorList>
    </citation>
    <scope>NUCLEOTIDE SEQUENCE [LARGE SCALE GENOMIC DNA]</scope>
    <source>
        <strain evidence="3">EC2010</strain>
        <tissue evidence="3">Whole organism of an adult</tissue>
    </source>
</reference>
<dbReference type="PANTHER" id="PTHR44167:SF24">
    <property type="entry name" value="SERINE_THREONINE-PROTEIN KINASE CHK2"/>
    <property type="match status" value="1"/>
</dbReference>
<dbReference type="PROSITE" id="PS00107">
    <property type="entry name" value="PROTEIN_KINASE_ATP"/>
    <property type="match status" value="1"/>
</dbReference>
<evidence type="ECO:0000259" key="2">
    <source>
        <dbReference type="PROSITE" id="PS50011"/>
    </source>
</evidence>
<dbReference type="GO" id="GO:0044773">
    <property type="term" value="P:mitotic DNA damage checkpoint signaling"/>
    <property type="evidence" value="ECO:0007669"/>
    <property type="project" value="TreeGrafter"/>
</dbReference>
<dbReference type="GO" id="GO:0005634">
    <property type="term" value="C:nucleus"/>
    <property type="evidence" value="ECO:0007669"/>
    <property type="project" value="TreeGrafter"/>
</dbReference>
<keyword evidence="1" id="KW-0547">Nucleotide-binding</keyword>
<evidence type="ECO:0000256" key="1">
    <source>
        <dbReference type="PROSITE-ProRule" id="PRU10141"/>
    </source>
</evidence>
<accession>A0A433U6X2</accession>
<dbReference type="InterPro" id="IPR000719">
    <property type="entry name" value="Prot_kinase_dom"/>
</dbReference>
<dbReference type="GO" id="GO:0005524">
    <property type="term" value="F:ATP binding"/>
    <property type="evidence" value="ECO:0007669"/>
    <property type="project" value="UniProtKB-UniRule"/>
</dbReference>
<organism evidence="3 4">
    <name type="scientific">Elysia chlorotica</name>
    <name type="common">Eastern emerald elysia</name>
    <name type="synonym">Sea slug</name>
    <dbReference type="NCBI Taxonomy" id="188477"/>
    <lineage>
        <taxon>Eukaryota</taxon>
        <taxon>Metazoa</taxon>
        <taxon>Spiralia</taxon>
        <taxon>Lophotrochozoa</taxon>
        <taxon>Mollusca</taxon>
        <taxon>Gastropoda</taxon>
        <taxon>Heterobranchia</taxon>
        <taxon>Euthyneura</taxon>
        <taxon>Panpulmonata</taxon>
        <taxon>Sacoglossa</taxon>
        <taxon>Placobranchoidea</taxon>
        <taxon>Plakobranchidae</taxon>
        <taxon>Elysia</taxon>
    </lineage>
</organism>
<name>A0A433U6X2_ELYCH</name>
<dbReference type="EMBL" id="RQTK01000052">
    <property type="protein sequence ID" value="RUS89563.1"/>
    <property type="molecule type" value="Genomic_DNA"/>
</dbReference>
<dbReference type="AlphaFoldDB" id="A0A433U6X2"/>
<dbReference type="SMART" id="SM00220">
    <property type="entry name" value="S_TKc"/>
    <property type="match status" value="1"/>
</dbReference>
<proteinExistence type="predicted"/>
<gene>
    <name evidence="3" type="ORF">EGW08_002681</name>
</gene>
<dbReference type="SUPFAM" id="SSF56112">
    <property type="entry name" value="Protein kinase-like (PK-like)"/>
    <property type="match status" value="1"/>
</dbReference>
<evidence type="ECO:0000313" key="4">
    <source>
        <dbReference type="Proteomes" id="UP000271974"/>
    </source>
</evidence>
<keyword evidence="4" id="KW-1185">Reference proteome</keyword>
<dbReference type="InterPro" id="IPR017441">
    <property type="entry name" value="Protein_kinase_ATP_BS"/>
</dbReference>